<proteinExistence type="predicted"/>
<evidence type="ECO:0000313" key="1">
    <source>
        <dbReference type="EMBL" id="MBI6882780.1"/>
    </source>
</evidence>
<organism evidence="1 2">
    <name type="scientific">Pseudomonas putida</name>
    <name type="common">Arthrobacter siderocapsulatus</name>
    <dbReference type="NCBI Taxonomy" id="303"/>
    <lineage>
        <taxon>Bacteria</taxon>
        <taxon>Pseudomonadati</taxon>
        <taxon>Pseudomonadota</taxon>
        <taxon>Gammaproteobacteria</taxon>
        <taxon>Pseudomonadales</taxon>
        <taxon>Pseudomonadaceae</taxon>
        <taxon>Pseudomonas</taxon>
    </lineage>
</organism>
<dbReference type="Proteomes" id="UP000637061">
    <property type="component" value="Unassembled WGS sequence"/>
</dbReference>
<name>A0A8I1EAC6_PSEPU</name>
<gene>
    <name evidence="1" type="ORF">JEU22_02545</name>
</gene>
<comment type="caution">
    <text evidence="1">The sequence shown here is derived from an EMBL/GenBank/DDBJ whole genome shotgun (WGS) entry which is preliminary data.</text>
</comment>
<protein>
    <submittedName>
        <fullName evidence="1">Uncharacterized protein</fullName>
    </submittedName>
</protein>
<sequence length="90" mass="9989">MSITVIAHVCLGRPSPFPQELTDLEIQAEGSFLPHELGGGVLVVSFDTDHADLVRGAFERHLERNHLTALALHRHGEREFFFSSTNPSIL</sequence>
<dbReference type="AlphaFoldDB" id="A0A8I1EAC6"/>
<reference evidence="1" key="1">
    <citation type="submission" date="2020-12" db="EMBL/GenBank/DDBJ databases">
        <title>Enhanced detection system for hospital associated transmission using whole genome sequencing surveillance.</title>
        <authorList>
            <person name="Harrison L.H."/>
            <person name="Van Tyne D."/>
            <person name="Marsh J.W."/>
            <person name="Griffith M.P."/>
            <person name="Snyder D.J."/>
            <person name="Cooper V.S."/>
            <person name="Mustapha M."/>
        </authorList>
    </citation>
    <scope>NUCLEOTIDE SEQUENCE</scope>
    <source>
        <strain evidence="1">PSB00042</strain>
    </source>
</reference>
<evidence type="ECO:0000313" key="2">
    <source>
        <dbReference type="Proteomes" id="UP000637061"/>
    </source>
</evidence>
<dbReference type="EMBL" id="JAEHTE010000001">
    <property type="protein sequence ID" value="MBI6882780.1"/>
    <property type="molecule type" value="Genomic_DNA"/>
</dbReference>
<accession>A0A8I1EAC6</accession>
<dbReference type="RefSeq" id="WP_198746387.1">
    <property type="nucleotide sequence ID" value="NZ_JAEHTE010000001.1"/>
</dbReference>